<dbReference type="AlphaFoldDB" id="A0A934SSL8"/>
<dbReference type="EMBL" id="JAEPBG010000002">
    <property type="protein sequence ID" value="MBK4734436.1"/>
    <property type="molecule type" value="Genomic_DNA"/>
</dbReference>
<sequence length="284" mass="31661">MNNFPQKHVANAMVSQNIFQGLNASVLRLVESFLSQQDACSLRLSSRYVYAQLAAMAPENPFLAACSPVRLTQGVSVVAGRARNSSVHATQRRTHAASLPANIEVEFKALCMPAHKEGSSSHAIRGMLVRLSQLDEVSREEGVRVICERLFEARPGARPEIVWQLRERFEDAFGDSKLFTRILSWLTRSLDAHIRALARHQSDVEASVLATQTASHVEICIYVVRFSSGLEDEECARTLRGLLGVAGRLPAQERPRVYAWIVEIARVLPARCLDEALNQCIHEY</sequence>
<evidence type="ECO:0000313" key="1">
    <source>
        <dbReference type="EMBL" id="MBK4734436.1"/>
    </source>
</evidence>
<comment type="caution">
    <text evidence="1">The sequence shown here is derived from an EMBL/GenBank/DDBJ whole genome shotgun (WGS) entry which is preliminary data.</text>
</comment>
<dbReference type="RefSeq" id="WP_200591184.1">
    <property type="nucleotide sequence ID" value="NZ_JAEPBG010000002.1"/>
</dbReference>
<evidence type="ECO:0000313" key="2">
    <source>
        <dbReference type="Proteomes" id="UP000622890"/>
    </source>
</evidence>
<gene>
    <name evidence="1" type="ORF">JJB74_07460</name>
</gene>
<protein>
    <submittedName>
        <fullName evidence="1">Uncharacterized protein</fullName>
    </submittedName>
</protein>
<keyword evidence="2" id="KW-1185">Reference proteome</keyword>
<proteinExistence type="predicted"/>
<accession>A0A934SSL8</accession>
<organism evidence="1 2">
    <name type="scientific">Noviherbaspirillum pedocola</name>
    <dbReference type="NCBI Taxonomy" id="2801341"/>
    <lineage>
        <taxon>Bacteria</taxon>
        <taxon>Pseudomonadati</taxon>
        <taxon>Pseudomonadota</taxon>
        <taxon>Betaproteobacteria</taxon>
        <taxon>Burkholderiales</taxon>
        <taxon>Oxalobacteraceae</taxon>
        <taxon>Noviherbaspirillum</taxon>
    </lineage>
</organism>
<reference evidence="1" key="1">
    <citation type="submission" date="2021-01" db="EMBL/GenBank/DDBJ databases">
        <title>Genome sequence of strain Noviherbaspirillum sp. DKR-6.</title>
        <authorList>
            <person name="Chaudhary D.K."/>
        </authorList>
    </citation>
    <scope>NUCLEOTIDE SEQUENCE</scope>
    <source>
        <strain evidence="1">DKR-6</strain>
    </source>
</reference>
<dbReference type="Proteomes" id="UP000622890">
    <property type="component" value="Unassembled WGS sequence"/>
</dbReference>
<name>A0A934SSL8_9BURK</name>